<keyword evidence="2" id="KW-1185">Reference proteome</keyword>
<comment type="caution">
    <text evidence="1">The sequence shown here is derived from an EMBL/GenBank/DDBJ whole genome shotgun (WGS) entry which is preliminary data.</text>
</comment>
<protein>
    <submittedName>
        <fullName evidence="1">Uncharacterized protein</fullName>
    </submittedName>
</protein>
<dbReference type="EMBL" id="PQXM01000449">
    <property type="protein sequence ID" value="TGO72479.1"/>
    <property type="molecule type" value="Genomic_DNA"/>
</dbReference>
<evidence type="ECO:0000313" key="2">
    <source>
        <dbReference type="Proteomes" id="UP000297229"/>
    </source>
</evidence>
<accession>A0A4Z1JFL0</accession>
<dbReference type="AlphaFoldDB" id="A0A4Z1JFL0"/>
<reference evidence="1 2" key="1">
    <citation type="submission" date="2017-12" db="EMBL/GenBank/DDBJ databases">
        <title>Comparative genomics of Botrytis spp.</title>
        <authorList>
            <person name="Valero-Jimenez C.A."/>
            <person name="Tapia P."/>
            <person name="Veloso J."/>
            <person name="Silva-Moreno E."/>
            <person name="Staats M."/>
            <person name="Valdes J.H."/>
            <person name="Van Kan J.A.L."/>
        </authorList>
    </citation>
    <scope>NUCLEOTIDE SEQUENCE [LARGE SCALE GENOMIC DNA]</scope>
    <source>
        <strain evidence="1 2">Be9601</strain>
    </source>
</reference>
<proteinExistence type="predicted"/>
<dbReference type="Proteomes" id="UP000297229">
    <property type="component" value="Unassembled WGS sequence"/>
</dbReference>
<evidence type="ECO:0000313" key="1">
    <source>
        <dbReference type="EMBL" id="TGO72479.1"/>
    </source>
</evidence>
<organism evidence="1 2">
    <name type="scientific">Botrytis elliptica</name>
    <dbReference type="NCBI Taxonomy" id="278938"/>
    <lineage>
        <taxon>Eukaryota</taxon>
        <taxon>Fungi</taxon>
        <taxon>Dikarya</taxon>
        <taxon>Ascomycota</taxon>
        <taxon>Pezizomycotina</taxon>
        <taxon>Leotiomycetes</taxon>
        <taxon>Helotiales</taxon>
        <taxon>Sclerotiniaceae</taxon>
        <taxon>Botrytis</taxon>
    </lineage>
</organism>
<gene>
    <name evidence="1" type="ORF">BELL_0451g00090</name>
</gene>
<name>A0A4Z1JFL0_9HELO</name>
<sequence>MEPELQKHRKTLVIISAMTFAQNVRIGNSIGVNAMLDVYWRLSPFEASAEP</sequence>